<comment type="caution">
    <text evidence="10">The sequence shown here is derived from an EMBL/GenBank/DDBJ whole genome shotgun (WGS) entry which is preliminary data.</text>
</comment>
<dbReference type="PIRSF" id="PIRSF001361">
    <property type="entry name" value="DAHP_synthase"/>
    <property type="match status" value="1"/>
</dbReference>
<dbReference type="PANTHER" id="PTHR21225:SF10">
    <property type="entry name" value="PHOSPHO-2-DEHYDRO-3-DEOXYHEPTONATE ALDOLASE, TYR-SENSITIVE"/>
    <property type="match status" value="1"/>
</dbReference>
<evidence type="ECO:0000256" key="4">
    <source>
        <dbReference type="ARBA" id="ARBA00022605"/>
    </source>
</evidence>
<gene>
    <name evidence="10" type="primary">aroH</name>
    <name evidence="10" type="ORF">DB43_GX00020</name>
</gene>
<dbReference type="Proteomes" id="UP000031307">
    <property type="component" value="Unassembled WGS sequence"/>
</dbReference>
<comment type="similarity">
    <text evidence="3 8">Belongs to the class-I DAHP synthase family.</text>
</comment>
<keyword evidence="5 8" id="KW-0808">Transferase</keyword>
<sequence length="360" mass="39892">MCMTLEASPKKHHSSLPTPQELIHKISPSSANVSFIETSRQQIRNILDGHDSRLLFIVGPCSIHDITAAKEYAIKLRHLSTILSDTFFVMMRVHFEKPRTAHGWKGFLYDPYLDGSNDIQNGFTLTRQLLLDLADLEMPVATEFLNPACAPYFEDLISWGCIGARTSASPIHRQLASSLPMPIAFKNSVDGNIEIAASGAAVASNAHYWIGINDEGQNAILTSTGNSHAHIVLRGGERHSNYDFESIDTALKILEKLELPPRLLIDCAHGNASRQHLKQMDVFQSVIEQIIQGNTYIRGLILESHLSEGNQAIENLPLQHGVSITDPCLGWASTEDLARWGREQLNANACNEVHLSFQTL</sequence>
<accession>A0A0C1C7G5</accession>
<dbReference type="InterPro" id="IPR006218">
    <property type="entry name" value="DAHP1/KDSA"/>
</dbReference>
<feature type="domain" description="DAHP synthetase I/KDSA" evidence="9">
    <location>
        <begin position="42"/>
        <end position="337"/>
    </location>
</feature>
<dbReference type="InterPro" id="IPR013785">
    <property type="entry name" value="Aldolase_TIM"/>
</dbReference>
<dbReference type="PATRIC" id="fig|83552.4.peg.1827"/>
<dbReference type="EMBL" id="JSAM01000093">
    <property type="protein sequence ID" value="KIA77020.1"/>
    <property type="molecule type" value="Genomic_DNA"/>
</dbReference>
<comment type="catalytic activity">
    <reaction evidence="7 8">
        <text>D-erythrose 4-phosphate + phosphoenolpyruvate + H2O = 7-phospho-2-dehydro-3-deoxy-D-arabino-heptonate + phosphate</text>
        <dbReference type="Rhea" id="RHEA:14717"/>
        <dbReference type="ChEBI" id="CHEBI:15377"/>
        <dbReference type="ChEBI" id="CHEBI:16897"/>
        <dbReference type="ChEBI" id="CHEBI:43474"/>
        <dbReference type="ChEBI" id="CHEBI:58394"/>
        <dbReference type="ChEBI" id="CHEBI:58702"/>
        <dbReference type="EC" id="2.5.1.54"/>
    </reaction>
</comment>
<dbReference type="GO" id="GO:0003849">
    <property type="term" value="F:3-deoxy-7-phosphoheptulonate synthase activity"/>
    <property type="evidence" value="ECO:0007669"/>
    <property type="project" value="UniProtKB-EC"/>
</dbReference>
<dbReference type="SUPFAM" id="SSF51569">
    <property type="entry name" value="Aldolase"/>
    <property type="match status" value="1"/>
</dbReference>
<dbReference type="NCBIfam" id="TIGR00034">
    <property type="entry name" value="aroFGH"/>
    <property type="match status" value="1"/>
</dbReference>
<protein>
    <recommendedName>
        <fullName evidence="8">Phospho-2-dehydro-3-deoxyheptonate aldolase</fullName>
        <ecNumber evidence="8">2.5.1.54</ecNumber>
    </recommendedName>
</protein>
<keyword evidence="6 8" id="KW-0057">Aromatic amino acid biosynthesis</keyword>
<dbReference type="NCBIfam" id="NF009395">
    <property type="entry name" value="PRK12755.1"/>
    <property type="match status" value="1"/>
</dbReference>
<dbReference type="GO" id="GO:0008652">
    <property type="term" value="P:amino acid biosynthetic process"/>
    <property type="evidence" value="ECO:0007669"/>
    <property type="project" value="UniProtKB-KW"/>
</dbReference>
<dbReference type="Pfam" id="PF00793">
    <property type="entry name" value="DAHP_synth_1"/>
    <property type="match status" value="1"/>
</dbReference>
<evidence type="ECO:0000256" key="8">
    <source>
        <dbReference type="PIRNR" id="PIRNR001361"/>
    </source>
</evidence>
<evidence type="ECO:0000259" key="9">
    <source>
        <dbReference type="Pfam" id="PF00793"/>
    </source>
</evidence>
<keyword evidence="4 8" id="KW-0028">Amino-acid biosynthesis</keyword>
<evidence type="ECO:0000256" key="2">
    <source>
        <dbReference type="ARBA" id="ARBA00004688"/>
    </source>
</evidence>
<comment type="pathway">
    <text evidence="2 8">Metabolic intermediate biosynthesis; chorismate biosynthesis; chorismate from D-erythrose 4-phosphate and phosphoenolpyruvate: step 1/7.</text>
</comment>
<dbReference type="EC" id="2.5.1.54" evidence="8"/>
<dbReference type="GO" id="GO:0005737">
    <property type="term" value="C:cytoplasm"/>
    <property type="evidence" value="ECO:0007669"/>
    <property type="project" value="TreeGrafter"/>
</dbReference>
<evidence type="ECO:0000256" key="6">
    <source>
        <dbReference type="ARBA" id="ARBA00023141"/>
    </source>
</evidence>
<evidence type="ECO:0000313" key="11">
    <source>
        <dbReference type="Proteomes" id="UP000031307"/>
    </source>
</evidence>
<evidence type="ECO:0000256" key="1">
    <source>
        <dbReference type="ARBA" id="ARBA00003726"/>
    </source>
</evidence>
<dbReference type="PANTHER" id="PTHR21225">
    <property type="entry name" value="PHOSPHO-2-DEHYDRO-3-DEOXYHEPTONATE ALDOLASE DAHP SYNTHETASE"/>
    <property type="match status" value="1"/>
</dbReference>
<organism evidence="10 11">
    <name type="scientific">Parachlamydia acanthamoebae</name>
    <dbReference type="NCBI Taxonomy" id="83552"/>
    <lineage>
        <taxon>Bacteria</taxon>
        <taxon>Pseudomonadati</taxon>
        <taxon>Chlamydiota</taxon>
        <taxon>Chlamydiia</taxon>
        <taxon>Parachlamydiales</taxon>
        <taxon>Parachlamydiaceae</taxon>
        <taxon>Parachlamydia</taxon>
    </lineage>
</organism>
<evidence type="ECO:0000313" key="10">
    <source>
        <dbReference type="EMBL" id="KIA77020.1"/>
    </source>
</evidence>
<comment type="function">
    <text evidence="1 8">Stereospecific condensation of phosphoenolpyruvate (PEP) and D-erythrose-4-phosphate (E4P) giving rise to 3-deoxy-D-arabino-heptulosonate-7-phosphate (DAHP).</text>
</comment>
<dbReference type="InterPro" id="IPR006219">
    <property type="entry name" value="DAHP_synth_1"/>
</dbReference>
<evidence type="ECO:0000256" key="7">
    <source>
        <dbReference type="ARBA" id="ARBA00047508"/>
    </source>
</evidence>
<dbReference type="UniPathway" id="UPA00053">
    <property type="reaction ID" value="UER00084"/>
</dbReference>
<reference evidence="10 11" key="1">
    <citation type="journal article" date="2014" name="Mol. Biol. Evol.">
        <title>Massive expansion of Ubiquitination-related gene families within the Chlamydiae.</title>
        <authorList>
            <person name="Domman D."/>
            <person name="Collingro A."/>
            <person name="Lagkouvardos I."/>
            <person name="Gehre L."/>
            <person name="Weinmaier T."/>
            <person name="Rattei T."/>
            <person name="Subtil A."/>
            <person name="Horn M."/>
        </authorList>
    </citation>
    <scope>NUCLEOTIDE SEQUENCE [LARGE SCALE GENOMIC DNA]</scope>
    <source>
        <strain evidence="10 11">OEW1</strain>
    </source>
</reference>
<dbReference type="GO" id="GO:0009423">
    <property type="term" value="P:chorismate biosynthetic process"/>
    <property type="evidence" value="ECO:0007669"/>
    <property type="project" value="UniProtKB-UniPathway"/>
</dbReference>
<proteinExistence type="inferred from homology"/>
<dbReference type="GO" id="GO:0009073">
    <property type="term" value="P:aromatic amino acid family biosynthetic process"/>
    <property type="evidence" value="ECO:0007669"/>
    <property type="project" value="UniProtKB-KW"/>
</dbReference>
<dbReference type="AlphaFoldDB" id="A0A0C1C7G5"/>
<evidence type="ECO:0000256" key="5">
    <source>
        <dbReference type="ARBA" id="ARBA00022679"/>
    </source>
</evidence>
<evidence type="ECO:0000256" key="3">
    <source>
        <dbReference type="ARBA" id="ARBA00007985"/>
    </source>
</evidence>
<dbReference type="Gene3D" id="3.20.20.70">
    <property type="entry name" value="Aldolase class I"/>
    <property type="match status" value="1"/>
</dbReference>
<name>A0A0C1C7G5_9BACT</name>